<organism evidence="1 2">
    <name type="scientific">Bacillus thuringiensis</name>
    <dbReference type="NCBI Taxonomy" id="1428"/>
    <lineage>
        <taxon>Bacteria</taxon>
        <taxon>Bacillati</taxon>
        <taxon>Bacillota</taxon>
        <taxon>Bacilli</taxon>
        <taxon>Bacillales</taxon>
        <taxon>Bacillaceae</taxon>
        <taxon>Bacillus</taxon>
        <taxon>Bacillus cereus group</taxon>
    </lineage>
</organism>
<comment type="caution">
    <text evidence="1">The sequence shown here is derived from an EMBL/GenBank/DDBJ whole genome shotgun (WGS) entry which is preliminary data.</text>
</comment>
<dbReference type="EMBL" id="NVCO01000007">
    <property type="protein sequence ID" value="PFT50892.1"/>
    <property type="molecule type" value="Genomic_DNA"/>
</dbReference>
<name>A0A9X7FXZ7_BACTU</name>
<dbReference type="RefSeq" id="WP_098640170.1">
    <property type="nucleotide sequence ID" value="NZ_NVCO01000007.1"/>
</dbReference>
<reference evidence="1 2" key="1">
    <citation type="submission" date="2017-09" db="EMBL/GenBank/DDBJ databases">
        <title>Large-scale bioinformatics analysis of Bacillus genomes uncovers conserved roles of natural products in bacterial physiology.</title>
        <authorList>
            <consortium name="Agbiome Team Llc"/>
            <person name="Bleich R.M."/>
            <person name="Grubbs K.J."/>
            <person name="Santa Maria K.C."/>
            <person name="Allen S.E."/>
            <person name="Farag S."/>
            <person name="Shank E.A."/>
            <person name="Bowers A."/>
        </authorList>
    </citation>
    <scope>NUCLEOTIDE SEQUENCE [LARGE SCALE GENOMIC DNA]</scope>
    <source>
        <strain evidence="1 2">AFS065400</strain>
    </source>
</reference>
<dbReference type="Pfam" id="PF26126">
    <property type="entry name" value="Had1"/>
    <property type="match status" value="1"/>
</dbReference>
<accession>A0A9X7FXZ7</accession>
<dbReference type="AlphaFoldDB" id="A0A9X7FXZ7"/>
<protein>
    <submittedName>
        <fullName evidence="1">Uncharacterized protein</fullName>
    </submittedName>
</protein>
<gene>
    <name evidence="1" type="ORF">COK72_02465</name>
</gene>
<dbReference type="InterPro" id="IPR059053">
    <property type="entry name" value="Had1"/>
</dbReference>
<proteinExistence type="predicted"/>
<dbReference type="Proteomes" id="UP000226106">
    <property type="component" value="Unassembled WGS sequence"/>
</dbReference>
<evidence type="ECO:0000313" key="1">
    <source>
        <dbReference type="EMBL" id="PFT50892.1"/>
    </source>
</evidence>
<sequence length="84" mass="9804">MEKQIEALSIALHCMWEHSDDPLVKEAGRVLEEIREKAENASRVFTNGKGFRKYVGQDKKDTDNARKGWYQADVMIFKREDNQC</sequence>
<evidence type="ECO:0000313" key="2">
    <source>
        <dbReference type="Proteomes" id="UP000226106"/>
    </source>
</evidence>